<dbReference type="Ensembl" id="ENSNMLT00000027995.1">
    <property type="protein sequence ID" value="ENSNMLP00000025036.1"/>
    <property type="gene ID" value="ENSNMLG00000016012.1"/>
</dbReference>
<protein>
    <recommendedName>
        <fullName evidence="2">Large ribosomal subunit protein uL10m</fullName>
    </recommendedName>
    <alternativeName>
        <fullName evidence="3">39S ribosomal protein L10, mitochondrial</fullName>
    </alternativeName>
</protein>
<dbReference type="AlphaFoldDB" id="A0A8C6WQX6"/>
<organism evidence="4 5">
    <name type="scientific">Neogobius melanostomus</name>
    <name type="common">round goby</name>
    <dbReference type="NCBI Taxonomy" id="47308"/>
    <lineage>
        <taxon>Eukaryota</taxon>
        <taxon>Metazoa</taxon>
        <taxon>Chordata</taxon>
        <taxon>Craniata</taxon>
        <taxon>Vertebrata</taxon>
        <taxon>Euteleostomi</taxon>
        <taxon>Actinopterygii</taxon>
        <taxon>Neopterygii</taxon>
        <taxon>Teleostei</taxon>
        <taxon>Neoteleostei</taxon>
        <taxon>Acanthomorphata</taxon>
        <taxon>Gobiaria</taxon>
        <taxon>Gobiiformes</taxon>
        <taxon>Gobioidei</taxon>
        <taxon>Gobiidae</taxon>
        <taxon>Benthophilinae</taxon>
        <taxon>Neogobiini</taxon>
        <taxon>Neogobius</taxon>
    </lineage>
</organism>
<keyword evidence="5" id="KW-1185">Reference proteome</keyword>
<name>A0A8C6WQX6_9GOBI</name>
<dbReference type="Proteomes" id="UP000694523">
    <property type="component" value="Unplaced"/>
</dbReference>
<dbReference type="Gene3D" id="3.30.70.1730">
    <property type="match status" value="1"/>
</dbReference>
<evidence type="ECO:0000256" key="3">
    <source>
        <dbReference type="ARBA" id="ARBA00035716"/>
    </source>
</evidence>
<dbReference type="InterPro" id="IPR047865">
    <property type="entry name" value="Ribosomal_uL10_bac_type"/>
</dbReference>
<evidence type="ECO:0000256" key="1">
    <source>
        <dbReference type="ARBA" id="ARBA00008889"/>
    </source>
</evidence>
<evidence type="ECO:0000256" key="2">
    <source>
        <dbReference type="ARBA" id="ARBA00035707"/>
    </source>
</evidence>
<proteinExistence type="inferred from homology"/>
<comment type="similarity">
    <text evidence="1">Belongs to the universal ribosomal protein uL10 family.</text>
</comment>
<dbReference type="SUPFAM" id="SSF160369">
    <property type="entry name" value="Ribosomal protein L10-like"/>
    <property type="match status" value="1"/>
</dbReference>
<dbReference type="PANTHER" id="PTHR11560">
    <property type="entry name" value="39S RIBOSOMAL PROTEIN L10, MITOCHONDRIAL"/>
    <property type="match status" value="1"/>
</dbReference>
<dbReference type="InterPro" id="IPR043141">
    <property type="entry name" value="Ribosomal_uL10-like_sf"/>
</dbReference>
<reference evidence="4" key="1">
    <citation type="submission" date="2025-08" db="UniProtKB">
        <authorList>
            <consortium name="Ensembl"/>
        </authorList>
    </citation>
    <scope>IDENTIFICATION</scope>
</reference>
<sequence length="250" mass="27622">MAATLCSKIIPKQGWLPLRQSVRHGSKAVTRHRKPMHFLKQKLMAVTEYIPPKPVAPRGAYPSETIQVTKESGLALLKKKQLREVFRDNKMITVAQNSASSAEDLIILKHRLHKHEISIKFFPNQIVRSFLSDSVYCNLTPLFIGHTVLLVSKEPKVKELLKTVRASPQITILGGCVEDSLLSAQGLVSYSKLPSQAIVQGELVSALTMLTSQTAALLQRHPTHLSALLQQYIKQQSGETESVATTEGAS</sequence>
<accession>A0A8C6WQX6</accession>
<evidence type="ECO:0000313" key="5">
    <source>
        <dbReference type="Proteomes" id="UP000694523"/>
    </source>
</evidence>
<evidence type="ECO:0000313" key="4">
    <source>
        <dbReference type="Ensembl" id="ENSNMLP00000025036.1"/>
    </source>
</evidence>
<reference evidence="4" key="2">
    <citation type="submission" date="2025-09" db="UniProtKB">
        <authorList>
            <consortium name="Ensembl"/>
        </authorList>
    </citation>
    <scope>IDENTIFICATION</scope>
</reference>
<dbReference type="CDD" id="cd05797">
    <property type="entry name" value="Ribosomal_L10"/>
    <property type="match status" value="1"/>
</dbReference>